<proteinExistence type="predicted"/>
<dbReference type="RefSeq" id="WP_285665095.1">
    <property type="nucleotide sequence ID" value="NZ_BSTX01000003.1"/>
</dbReference>
<keyword evidence="3" id="KW-1185">Reference proteome</keyword>
<organism evidence="2 3">
    <name type="scientific">Actinorhabdospora filicis</name>
    <dbReference type="NCBI Taxonomy" id="1785913"/>
    <lineage>
        <taxon>Bacteria</taxon>
        <taxon>Bacillati</taxon>
        <taxon>Actinomycetota</taxon>
        <taxon>Actinomycetes</taxon>
        <taxon>Micromonosporales</taxon>
        <taxon>Micromonosporaceae</taxon>
        <taxon>Actinorhabdospora</taxon>
    </lineage>
</organism>
<protein>
    <submittedName>
        <fullName evidence="2">Uncharacterized protein</fullName>
    </submittedName>
</protein>
<feature type="region of interest" description="Disordered" evidence="1">
    <location>
        <begin position="207"/>
        <end position="227"/>
    </location>
</feature>
<sequence length="227" mass="24271">MNRRWFLLGGGAVAAGVAAFALWPSGGPRPITIDEAGRLALSRYTAFTASPLRVRVEAPMAEGTVVVDGVIDYRSHHAVGEYRAPLGSGLIAWDAEGLRVAPGRGGGLPESVASTPDWSPRAYTDDPLDTALRLSVLLGQDRPDNAQVLAGQEARWLRREAVGGRECDVFSGPRPRTGRRGGESPLAYWVDADGRMRRATMRLPDGGTLTVGLDETASWSPPDTPWA</sequence>
<comment type="caution">
    <text evidence="2">The sequence shown here is derived from an EMBL/GenBank/DDBJ whole genome shotgun (WGS) entry which is preliminary data.</text>
</comment>
<dbReference type="EMBL" id="BSTX01000003">
    <property type="protein sequence ID" value="GLZ79963.1"/>
    <property type="molecule type" value="Genomic_DNA"/>
</dbReference>
<gene>
    <name evidence="2" type="ORF">Afil01_47700</name>
</gene>
<evidence type="ECO:0000313" key="3">
    <source>
        <dbReference type="Proteomes" id="UP001165079"/>
    </source>
</evidence>
<accession>A0A9W6SPX4</accession>
<reference evidence="2" key="1">
    <citation type="submission" date="2023-03" db="EMBL/GenBank/DDBJ databases">
        <title>Actinorhabdospora filicis NBRC 111898.</title>
        <authorList>
            <person name="Ichikawa N."/>
            <person name="Sato H."/>
            <person name="Tonouchi N."/>
        </authorList>
    </citation>
    <scope>NUCLEOTIDE SEQUENCE</scope>
    <source>
        <strain evidence="2">NBRC 111898</strain>
    </source>
</reference>
<evidence type="ECO:0000313" key="2">
    <source>
        <dbReference type="EMBL" id="GLZ79963.1"/>
    </source>
</evidence>
<evidence type="ECO:0000256" key="1">
    <source>
        <dbReference type="SAM" id="MobiDB-lite"/>
    </source>
</evidence>
<dbReference type="AlphaFoldDB" id="A0A9W6SPX4"/>
<name>A0A9W6SPX4_9ACTN</name>
<dbReference type="Proteomes" id="UP001165079">
    <property type="component" value="Unassembled WGS sequence"/>
</dbReference>